<dbReference type="InterPro" id="IPR000276">
    <property type="entry name" value="GPCR_Rhodpsn"/>
</dbReference>
<feature type="transmembrane region" description="Helical" evidence="17">
    <location>
        <begin position="144"/>
        <end position="165"/>
    </location>
</feature>
<evidence type="ECO:0000256" key="12">
    <source>
        <dbReference type="ARBA" id="ARBA00023157"/>
    </source>
</evidence>
<feature type="transmembrane region" description="Helical" evidence="17">
    <location>
        <begin position="186"/>
        <end position="212"/>
    </location>
</feature>
<evidence type="ECO:0000256" key="4">
    <source>
        <dbReference type="ARBA" id="ARBA00022553"/>
    </source>
</evidence>
<keyword evidence="6 17" id="KW-0812">Transmembrane</keyword>
<feature type="transmembrane region" description="Helical" evidence="17">
    <location>
        <begin position="66"/>
        <end position="93"/>
    </location>
</feature>
<proteinExistence type="evidence at transcript level"/>
<keyword evidence="13" id="KW-0675">Receptor</keyword>
<dbReference type="PROSITE" id="PS50262">
    <property type="entry name" value="G_PROTEIN_RECEP_F1_2"/>
    <property type="match status" value="1"/>
</dbReference>
<evidence type="ECO:0000256" key="7">
    <source>
        <dbReference type="ARBA" id="ARBA00022925"/>
    </source>
</evidence>
<keyword evidence="9" id="KW-0157">Chromophore</keyword>
<organism evidence="19">
    <name type="scientific">Triops granarius</name>
    <dbReference type="NCBI Taxonomy" id="109777"/>
    <lineage>
        <taxon>Eukaryota</taxon>
        <taxon>Metazoa</taxon>
        <taxon>Ecdysozoa</taxon>
        <taxon>Arthropoda</taxon>
        <taxon>Crustacea</taxon>
        <taxon>Branchiopoda</taxon>
        <taxon>Notostraca</taxon>
        <taxon>Triopsidae</taxon>
        <taxon>Triops</taxon>
    </lineage>
</organism>
<comment type="similarity">
    <text evidence="2">Belongs to the G-protein coupled receptor 1 family.</text>
</comment>
<dbReference type="GO" id="GO:0009881">
    <property type="term" value="F:photoreceptor activity"/>
    <property type="evidence" value="ECO:0007669"/>
    <property type="project" value="UniProtKB-KW"/>
</dbReference>
<evidence type="ECO:0000256" key="6">
    <source>
        <dbReference type="ARBA" id="ARBA00022692"/>
    </source>
</evidence>
<comment type="subcellular location">
    <subcellularLocation>
        <location evidence="1">Membrane</location>
        <topology evidence="1">Multi-pass membrane protein</topology>
    </subcellularLocation>
</comment>
<evidence type="ECO:0000256" key="10">
    <source>
        <dbReference type="ARBA" id="ARBA00023040"/>
    </source>
</evidence>
<dbReference type="Gene3D" id="1.20.1070.10">
    <property type="entry name" value="Rhodopsin 7-helix transmembrane proteins"/>
    <property type="match status" value="1"/>
</dbReference>
<feature type="transmembrane region" description="Helical" evidence="17">
    <location>
        <begin position="105"/>
        <end position="124"/>
    </location>
</feature>
<keyword evidence="3" id="KW-0600">Photoreceptor protein</keyword>
<dbReference type="SUPFAM" id="SSF81321">
    <property type="entry name" value="Family A G protein-coupled receptor-like"/>
    <property type="match status" value="1"/>
</dbReference>
<dbReference type="CDD" id="cd15079">
    <property type="entry name" value="7tmA_photoreceptors_insect"/>
    <property type="match status" value="1"/>
</dbReference>
<keyword evidence="14" id="KW-0807">Transducer</keyword>
<dbReference type="GO" id="GO:0016020">
    <property type="term" value="C:membrane"/>
    <property type="evidence" value="ECO:0007669"/>
    <property type="project" value="UniProtKB-SubCell"/>
</dbReference>
<dbReference type="EMBL" id="AB293429">
    <property type="protein sequence ID" value="BAG80977.1"/>
    <property type="molecule type" value="mRNA"/>
</dbReference>
<dbReference type="InterPro" id="IPR027430">
    <property type="entry name" value="Retinal_BS"/>
</dbReference>
<evidence type="ECO:0000256" key="1">
    <source>
        <dbReference type="ARBA" id="ARBA00004141"/>
    </source>
</evidence>
<keyword evidence="4" id="KW-0597">Phosphoprotein</keyword>
<dbReference type="GO" id="GO:0007601">
    <property type="term" value="P:visual perception"/>
    <property type="evidence" value="ECO:0007669"/>
    <property type="project" value="UniProtKB-KW"/>
</dbReference>
<keyword evidence="12" id="KW-1015">Disulfide bond</keyword>
<evidence type="ECO:0000256" key="13">
    <source>
        <dbReference type="ARBA" id="ARBA00023170"/>
    </source>
</evidence>
<evidence type="ECO:0000256" key="3">
    <source>
        <dbReference type="ARBA" id="ARBA00022543"/>
    </source>
</evidence>
<feature type="transmembrane region" description="Helical" evidence="17">
    <location>
        <begin position="232"/>
        <end position="261"/>
    </location>
</feature>
<keyword evidence="15" id="KW-0844">Vision</keyword>
<dbReference type="FunFam" id="1.20.1070.10:FF:000044">
    <property type="entry name" value="Opsin, ultraviolet-sensitive"/>
    <property type="match status" value="1"/>
</dbReference>
<keyword evidence="7" id="KW-0681">Retinal protein</keyword>
<dbReference type="PROSITE" id="PS00238">
    <property type="entry name" value="OPSIN"/>
    <property type="match status" value="1"/>
</dbReference>
<feature type="region of interest" description="Disordered" evidence="16">
    <location>
        <begin position="374"/>
        <end position="394"/>
    </location>
</feature>
<reference evidence="19" key="1">
    <citation type="journal article" date="2009" name="Mol. Biol. Evol.">
        <title>Molecular characterization of visual pigments in Branchiopoda and the evolution of opsins in Arthropoda.</title>
        <authorList>
            <person name="Kashiyama K."/>
            <person name="Seki T."/>
            <person name="Numata H."/>
            <person name="Goto S.G."/>
        </authorList>
    </citation>
    <scope>NUCLEOTIDE SEQUENCE</scope>
</reference>
<dbReference type="Pfam" id="PF00001">
    <property type="entry name" value="7tm_1"/>
    <property type="match status" value="1"/>
</dbReference>
<keyword evidence="8 17" id="KW-1133">Transmembrane helix</keyword>
<dbReference type="PRINTS" id="PR00577">
    <property type="entry name" value="OPSINRH3RH4"/>
</dbReference>
<dbReference type="InterPro" id="IPR001760">
    <property type="entry name" value="Opsin"/>
</dbReference>
<evidence type="ECO:0000313" key="19">
    <source>
        <dbReference type="EMBL" id="BAG80977.1"/>
    </source>
</evidence>
<dbReference type="PANTHER" id="PTHR24240">
    <property type="entry name" value="OPSIN"/>
    <property type="match status" value="1"/>
</dbReference>
<evidence type="ECO:0000256" key="8">
    <source>
        <dbReference type="ARBA" id="ARBA00022989"/>
    </source>
</evidence>
<evidence type="ECO:0000256" key="17">
    <source>
        <dbReference type="SAM" id="Phobius"/>
    </source>
</evidence>
<gene>
    <name evidence="19" type="primary">RhB</name>
</gene>
<keyword evidence="5" id="KW-0716">Sensory transduction</keyword>
<evidence type="ECO:0000256" key="5">
    <source>
        <dbReference type="ARBA" id="ARBA00022606"/>
    </source>
</evidence>
<evidence type="ECO:0000256" key="16">
    <source>
        <dbReference type="SAM" id="MobiDB-lite"/>
    </source>
</evidence>
<feature type="compositionally biased region" description="Low complexity" evidence="16">
    <location>
        <begin position="374"/>
        <end position="385"/>
    </location>
</feature>
<dbReference type="SMART" id="SM01381">
    <property type="entry name" value="7TM_GPCR_Srsx"/>
    <property type="match status" value="1"/>
</dbReference>
<protein>
    <submittedName>
        <fullName evidence="19">Opsin</fullName>
    </submittedName>
</protein>
<keyword evidence="11 17" id="KW-0472">Membrane</keyword>
<evidence type="ECO:0000259" key="18">
    <source>
        <dbReference type="PROSITE" id="PS50262"/>
    </source>
</evidence>
<dbReference type="GO" id="GO:0007602">
    <property type="term" value="P:phototransduction"/>
    <property type="evidence" value="ECO:0007669"/>
    <property type="project" value="UniProtKB-KW"/>
</dbReference>
<evidence type="ECO:0000256" key="2">
    <source>
        <dbReference type="ARBA" id="ARBA00010663"/>
    </source>
</evidence>
<accession>B6EUW1</accession>
<feature type="transmembrane region" description="Helical" evidence="17">
    <location>
        <begin position="302"/>
        <end position="322"/>
    </location>
</feature>
<feature type="domain" description="G-protein coupled receptors family 1 profile" evidence="18">
    <location>
        <begin position="84"/>
        <end position="350"/>
    </location>
</feature>
<evidence type="ECO:0000256" key="14">
    <source>
        <dbReference type="ARBA" id="ARBA00023224"/>
    </source>
</evidence>
<name>B6EUW1_9CRUS</name>
<sequence>MSSGVFNSTDPIALARVSAGSNAHQQVGYNILIKTDGLSVRDVAPLDMHHLLHSHWDAYPPADPRIHYLLGMLYFFLGIAACMGNVLVLHIFGKHKNLRSPTNTLLMNLAFCDLMIFIGLYPEMLGNIFMNDGTWMWGDVACRIHAWFGLVFGFGQMQTLMYMSIDRYNVIVKGLSAQPLTYKKVTQWLAQVWIVSLFWGTAPFFGFGNFALDGILNTCSFDYFSRDMLSMSYIVSACVWAYVIPLIVIIFCYTFIVRAVFEHEETLRQQAAKMNVTSLRSSANSEDTSAEFRIAKIAMINVCLWLWAWSPFTIVSFIGIFGNQAIITPYLSSLPVILAKTSSVYNPIVYALSHPRYQAALKEEFAWLCVKTNSGNSGSSDTKSSVTMESSQPA</sequence>
<dbReference type="InterPro" id="IPR017452">
    <property type="entry name" value="GPCR_Rhodpsn_7TM"/>
</dbReference>
<dbReference type="InterPro" id="IPR050125">
    <property type="entry name" value="GPCR_opsins"/>
</dbReference>
<evidence type="ECO:0000256" key="9">
    <source>
        <dbReference type="ARBA" id="ARBA00022991"/>
    </source>
</evidence>
<evidence type="ECO:0000256" key="11">
    <source>
        <dbReference type="ARBA" id="ARBA00023136"/>
    </source>
</evidence>
<dbReference type="PRINTS" id="PR00237">
    <property type="entry name" value="GPCRRHODOPSN"/>
</dbReference>
<dbReference type="GO" id="GO:0004930">
    <property type="term" value="F:G protein-coupled receptor activity"/>
    <property type="evidence" value="ECO:0007669"/>
    <property type="project" value="UniProtKB-KW"/>
</dbReference>
<dbReference type="AlphaFoldDB" id="B6EUW1"/>
<evidence type="ECO:0000256" key="15">
    <source>
        <dbReference type="ARBA" id="ARBA00023305"/>
    </source>
</evidence>
<keyword evidence="10" id="KW-0297">G-protein coupled receptor</keyword>